<reference evidence="2" key="1">
    <citation type="submission" date="2016-08" db="EMBL/GenBank/DDBJ databases">
        <title>Complete Genome Seqeunce of Paenibacillus sp. BIHB 4019 from tea rhizoplane.</title>
        <authorList>
            <person name="Thakur R."/>
            <person name="Swarnkar M.K."/>
            <person name="Gulati A."/>
        </authorList>
    </citation>
    <scope>NUCLEOTIDE SEQUENCE [LARGE SCALE GENOMIC DNA]</scope>
    <source>
        <strain evidence="2">BIHB4019</strain>
    </source>
</reference>
<feature type="transmembrane region" description="Helical" evidence="1">
    <location>
        <begin position="49"/>
        <end position="69"/>
    </location>
</feature>
<dbReference type="PANTHER" id="PTHR36974">
    <property type="entry name" value="MEMBRANE PROTEIN-RELATED"/>
    <property type="match status" value="1"/>
</dbReference>
<feature type="transmembrane region" description="Helical" evidence="1">
    <location>
        <begin position="109"/>
        <end position="127"/>
    </location>
</feature>
<dbReference type="EMBL" id="CP016808">
    <property type="protein sequence ID" value="ANY65941.1"/>
    <property type="molecule type" value="Genomic_DNA"/>
</dbReference>
<dbReference type="RefSeq" id="WP_099517316.1">
    <property type="nucleotide sequence ID" value="NZ_CP016808.1"/>
</dbReference>
<keyword evidence="1" id="KW-1133">Transmembrane helix</keyword>
<evidence type="ECO:0000313" key="2">
    <source>
        <dbReference type="EMBL" id="ANY65941.1"/>
    </source>
</evidence>
<evidence type="ECO:0008006" key="3">
    <source>
        <dbReference type="Google" id="ProtNLM"/>
    </source>
</evidence>
<feature type="transmembrane region" description="Helical" evidence="1">
    <location>
        <begin position="76"/>
        <end position="97"/>
    </location>
</feature>
<proteinExistence type="predicted"/>
<evidence type="ECO:0000256" key="1">
    <source>
        <dbReference type="SAM" id="Phobius"/>
    </source>
</evidence>
<sequence length="135" mass="15545">MRQQRTTAARFIGCVLFALLFVAAGFYHFREAQGFAEMLPDFVPLRLEIIYATGIAEWIFALLLLVPAVRRQTGNWIVWYLVLIFPANIYAAIYGIPAPGSTDTSQAALWIRLLFQPLLIWWVWWATRLPNTRNS</sequence>
<organism evidence="2">
    <name type="scientific">Paenibacillus sp. BIHB 4019</name>
    <dbReference type="NCBI Taxonomy" id="1870819"/>
    <lineage>
        <taxon>Bacteria</taxon>
        <taxon>Bacillati</taxon>
        <taxon>Bacillota</taxon>
        <taxon>Bacilli</taxon>
        <taxon>Bacillales</taxon>
        <taxon>Paenibacillaceae</taxon>
        <taxon>Paenibacillus</taxon>
    </lineage>
</organism>
<dbReference type="PANTHER" id="PTHR36974:SF1">
    <property type="entry name" value="DOXX FAMILY MEMBRANE PROTEIN"/>
    <property type="match status" value="1"/>
</dbReference>
<gene>
    <name evidence="2" type="ORF">BBD42_05275</name>
</gene>
<protein>
    <recommendedName>
        <fullName evidence="3">DoxX family protein</fullName>
    </recommendedName>
</protein>
<name>A0A1B2DDZ5_9BACL</name>
<feature type="transmembrane region" description="Helical" evidence="1">
    <location>
        <begin position="7"/>
        <end position="29"/>
    </location>
</feature>
<accession>A0A1B2DDZ5</accession>
<keyword evidence="1" id="KW-0472">Membrane</keyword>
<keyword evidence="1" id="KW-0812">Transmembrane</keyword>
<dbReference type="AlphaFoldDB" id="A0A1B2DDZ5"/>